<organism evidence="1 2">
    <name type="scientific">Thalictrum thalictroides</name>
    <name type="common">Rue-anemone</name>
    <name type="synonym">Anemone thalictroides</name>
    <dbReference type="NCBI Taxonomy" id="46969"/>
    <lineage>
        <taxon>Eukaryota</taxon>
        <taxon>Viridiplantae</taxon>
        <taxon>Streptophyta</taxon>
        <taxon>Embryophyta</taxon>
        <taxon>Tracheophyta</taxon>
        <taxon>Spermatophyta</taxon>
        <taxon>Magnoliopsida</taxon>
        <taxon>Ranunculales</taxon>
        <taxon>Ranunculaceae</taxon>
        <taxon>Thalictroideae</taxon>
        <taxon>Thalictrum</taxon>
    </lineage>
</organism>
<comment type="caution">
    <text evidence="1">The sequence shown here is derived from an EMBL/GenBank/DDBJ whole genome shotgun (WGS) entry which is preliminary data.</text>
</comment>
<dbReference type="Proteomes" id="UP000554482">
    <property type="component" value="Unassembled WGS sequence"/>
</dbReference>
<sequence length="59" mass="6666">MSAGTSSCEIIAKDGCCNLYRKLTKNVDQQWFHLKMEYAPGVVSISPDKCRLKQSNTNR</sequence>
<dbReference type="AlphaFoldDB" id="A0A7J6WQK9"/>
<dbReference type="EMBL" id="JABWDY010012685">
    <property type="protein sequence ID" value="KAF5198900.1"/>
    <property type="molecule type" value="Genomic_DNA"/>
</dbReference>
<gene>
    <name evidence="1" type="ORF">FRX31_011512</name>
</gene>
<proteinExistence type="predicted"/>
<keyword evidence="2" id="KW-1185">Reference proteome</keyword>
<reference evidence="1 2" key="1">
    <citation type="submission" date="2020-06" db="EMBL/GenBank/DDBJ databases">
        <title>Transcriptomic and genomic resources for Thalictrum thalictroides and T. hernandezii: Facilitating candidate gene discovery in an emerging model plant lineage.</title>
        <authorList>
            <person name="Arias T."/>
            <person name="Riano-Pachon D.M."/>
            <person name="Di Stilio V.S."/>
        </authorList>
    </citation>
    <scope>NUCLEOTIDE SEQUENCE [LARGE SCALE GENOMIC DNA]</scope>
    <source>
        <strain evidence="2">cv. WT478/WT964</strain>
        <tissue evidence="1">Leaves</tissue>
    </source>
</reference>
<accession>A0A7J6WQK9</accession>
<evidence type="ECO:0000313" key="1">
    <source>
        <dbReference type="EMBL" id="KAF5198900.1"/>
    </source>
</evidence>
<name>A0A7J6WQK9_THATH</name>
<evidence type="ECO:0000313" key="2">
    <source>
        <dbReference type="Proteomes" id="UP000554482"/>
    </source>
</evidence>
<protein>
    <submittedName>
        <fullName evidence="1">Uncharacterized protein</fullName>
    </submittedName>
</protein>